<dbReference type="Proteomes" id="UP001482620">
    <property type="component" value="Unassembled WGS sequence"/>
</dbReference>
<name>A0ABV0VGI6_9TELE</name>
<evidence type="ECO:0000256" key="1">
    <source>
        <dbReference type="SAM" id="MobiDB-lite"/>
    </source>
</evidence>
<proteinExistence type="predicted"/>
<feature type="region of interest" description="Disordered" evidence="1">
    <location>
        <begin position="1"/>
        <end position="36"/>
    </location>
</feature>
<sequence>MTCKPIITGQASFTSSTARPRSQTGLADCKKENPRPSSRYLQLSLRAALQETPLCCKSLSYFFLKRRHRTFATRGQRRHLITTQLSAGENVLLGRFPLVG</sequence>
<evidence type="ECO:0000313" key="2">
    <source>
        <dbReference type="EMBL" id="MEQ2256169.1"/>
    </source>
</evidence>
<evidence type="ECO:0000313" key="3">
    <source>
        <dbReference type="Proteomes" id="UP001482620"/>
    </source>
</evidence>
<comment type="caution">
    <text evidence="2">The sequence shown here is derived from an EMBL/GenBank/DDBJ whole genome shotgun (WGS) entry which is preliminary data.</text>
</comment>
<reference evidence="2 3" key="1">
    <citation type="submission" date="2021-06" db="EMBL/GenBank/DDBJ databases">
        <authorList>
            <person name="Palmer J.M."/>
        </authorList>
    </citation>
    <scope>NUCLEOTIDE SEQUENCE [LARGE SCALE GENOMIC DNA]</scope>
    <source>
        <strain evidence="3">if_2019</strain>
        <tissue evidence="2">Muscle</tissue>
    </source>
</reference>
<feature type="compositionally biased region" description="Polar residues" evidence="1">
    <location>
        <begin position="9"/>
        <end position="25"/>
    </location>
</feature>
<gene>
    <name evidence="2" type="ORF">ILYODFUR_021629</name>
</gene>
<protein>
    <submittedName>
        <fullName evidence="2">Uncharacterized protein</fullName>
    </submittedName>
</protein>
<accession>A0ABV0VGI6</accession>
<keyword evidence="3" id="KW-1185">Reference proteome</keyword>
<organism evidence="2 3">
    <name type="scientific">Ilyodon furcidens</name>
    <name type="common">goldbreast splitfin</name>
    <dbReference type="NCBI Taxonomy" id="33524"/>
    <lineage>
        <taxon>Eukaryota</taxon>
        <taxon>Metazoa</taxon>
        <taxon>Chordata</taxon>
        <taxon>Craniata</taxon>
        <taxon>Vertebrata</taxon>
        <taxon>Euteleostomi</taxon>
        <taxon>Actinopterygii</taxon>
        <taxon>Neopterygii</taxon>
        <taxon>Teleostei</taxon>
        <taxon>Neoteleostei</taxon>
        <taxon>Acanthomorphata</taxon>
        <taxon>Ovalentaria</taxon>
        <taxon>Atherinomorphae</taxon>
        <taxon>Cyprinodontiformes</taxon>
        <taxon>Goodeidae</taxon>
        <taxon>Ilyodon</taxon>
    </lineage>
</organism>
<dbReference type="EMBL" id="JAHRIQ010106591">
    <property type="protein sequence ID" value="MEQ2256169.1"/>
    <property type="molecule type" value="Genomic_DNA"/>
</dbReference>